<reference evidence="2" key="2">
    <citation type="journal article" date="2017" name="Nat. Plants">
        <title>The Aegilops tauschii genome reveals multiple impacts of transposons.</title>
        <authorList>
            <person name="Zhao G."/>
            <person name="Zou C."/>
            <person name="Li K."/>
            <person name="Wang K."/>
            <person name="Li T."/>
            <person name="Gao L."/>
            <person name="Zhang X."/>
            <person name="Wang H."/>
            <person name="Yang Z."/>
            <person name="Liu X."/>
            <person name="Jiang W."/>
            <person name="Mao L."/>
            <person name="Kong X."/>
            <person name="Jiao Y."/>
            <person name="Jia J."/>
        </authorList>
    </citation>
    <scope>NUCLEOTIDE SEQUENCE [LARGE SCALE GENOMIC DNA]</scope>
    <source>
        <strain evidence="2">cv. AL8/78</strain>
    </source>
</reference>
<reference evidence="1" key="5">
    <citation type="journal article" date="2021" name="G3 (Bethesda)">
        <title>Aegilops tauschii genome assembly Aet v5.0 features greater sequence contiguity and improved annotation.</title>
        <authorList>
            <person name="Wang L."/>
            <person name="Zhu T."/>
            <person name="Rodriguez J.C."/>
            <person name="Deal K.R."/>
            <person name="Dubcovsky J."/>
            <person name="McGuire P.E."/>
            <person name="Lux T."/>
            <person name="Spannagl M."/>
            <person name="Mayer K.F.X."/>
            <person name="Baldrich P."/>
            <person name="Meyers B.C."/>
            <person name="Huo N."/>
            <person name="Gu Y.Q."/>
            <person name="Zhou H."/>
            <person name="Devos K.M."/>
            <person name="Bennetzen J.L."/>
            <person name="Unver T."/>
            <person name="Budak H."/>
            <person name="Gulick P.J."/>
            <person name="Galiba G."/>
            <person name="Kalapos B."/>
            <person name="Nelson D.R."/>
            <person name="Li P."/>
            <person name="You F.M."/>
            <person name="Luo M.C."/>
            <person name="Dvorak J."/>
        </authorList>
    </citation>
    <scope>NUCLEOTIDE SEQUENCE [LARGE SCALE GENOMIC DNA]</scope>
    <source>
        <strain evidence="1">cv. AL8/78</strain>
    </source>
</reference>
<accession>A0A453D1X0</accession>
<keyword evidence="2" id="KW-1185">Reference proteome</keyword>
<dbReference type="Proteomes" id="UP000015105">
    <property type="component" value="Chromosome 2D"/>
</dbReference>
<reference evidence="2" key="1">
    <citation type="journal article" date="2014" name="Science">
        <title>Ancient hybridizations among the ancestral genomes of bread wheat.</title>
        <authorList>
            <consortium name="International Wheat Genome Sequencing Consortium,"/>
            <person name="Marcussen T."/>
            <person name="Sandve S.R."/>
            <person name="Heier L."/>
            <person name="Spannagl M."/>
            <person name="Pfeifer M."/>
            <person name="Jakobsen K.S."/>
            <person name="Wulff B.B."/>
            <person name="Steuernagel B."/>
            <person name="Mayer K.F."/>
            <person name="Olsen O.A."/>
        </authorList>
    </citation>
    <scope>NUCLEOTIDE SEQUENCE [LARGE SCALE GENOMIC DNA]</scope>
    <source>
        <strain evidence="2">cv. AL8/78</strain>
    </source>
</reference>
<name>A0A453D1X0_AEGTS</name>
<evidence type="ECO:0000313" key="2">
    <source>
        <dbReference type="Proteomes" id="UP000015105"/>
    </source>
</evidence>
<dbReference type="AlphaFoldDB" id="A0A453D1X0"/>
<proteinExistence type="predicted"/>
<dbReference type="Gramene" id="AET2Gv21059200.6">
    <property type="protein sequence ID" value="AET2Gv21059200.6"/>
    <property type="gene ID" value="AET2Gv21059200"/>
</dbReference>
<reference evidence="1" key="3">
    <citation type="journal article" date="2017" name="Nature">
        <title>Genome sequence of the progenitor of the wheat D genome Aegilops tauschii.</title>
        <authorList>
            <person name="Luo M.C."/>
            <person name="Gu Y.Q."/>
            <person name="Puiu D."/>
            <person name="Wang H."/>
            <person name="Twardziok S.O."/>
            <person name="Deal K.R."/>
            <person name="Huo N."/>
            <person name="Zhu T."/>
            <person name="Wang L."/>
            <person name="Wang Y."/>
            <person name="McGuire P.E."/>
            <person name="Liu S."/>
            <person name="Long H."/>
            <person name="Ramasamy R.K."/>
            <person name="Rodriguez J.C."/>
            <person name="Van S.L."/>
            <person name="Yuan L."/>
            <person name="Wang Z."/>
            <person name="Xia Z."/>
            <person name="Xiao L."/>
            <person name="Anderson O.D."/>
            <person name="Ouyang S."/>
            <person name="Liang Y."/>
            <person name="Zimin A.V."/>
            <person name="Pertea G."/>
            <person name="Qi P."/>
            <person name="Bennetzen J.L."/>
            <person name="Dai X."/>
            <person name="Dawson M.W."/>
            <person name="Muller H.G."/>
            <person name="Kugler K."/>
            <person name="Rivarola-Duarte L."/>
            <person name="Spannagl M."/>
            <person name="Mayer K.F.X."/>
            <person name="Lu F.H."/>
            <person name="Bevan M.W."/>
            <person name="Leroy P."/>
            <person name="Li P."/>
            <person name="You F.M."/>
            <person name="Sun Q."/>
            <person name="Liu Z."/>
            <person name="Lyons E."/>
            <person name="Wicker T."/>
            <person name="Salzberg S.L."/>
            <person name="Devos K.M."/>
            <person name="Dvorak J."/>
        </authorList>
    </citation>
    <scope>NUCLEOTIDE SEQUENCE [LARGE SCALE GENOMIC DNA]</scope>
    <source>
        <strain evidence="1">cv. AL8/78</strain>
    </source>
</reference>
<evidence type="ECO:0000313" key="1">
    <source>
        <dbReference type="EnsemblPlants" id="AET2Gv21059200.6"/>
    </source>
</evidence>
<protein>
    <submittedName>
        <fullName evidence="1">Uncharacterized protein</fullName>
    </submittedName>
</protein>
<dbReference type="EnsemblPlants" id="AET2Gv21059200.6">
    <property type="protein sequence ID" value="AET2Gv21059200.6"/>
    <property type="gene ID" value="AET2Gv21059200"/>
</dbReference>
<sequence length="47" mass="5631">MLMIHYRSVLSSRFVPARERRQEVMNAQEGWCLPVFFFFASPAMFVF</sequence>
<organism evidence="1 2">
    <name type="scientific">Aegilops tauschii subsp. strangulata</name>
    <name type="common">Goatgrass</name>
    <dbReference type="NCBI Taxonomy" id="200361"/>
    <lineage>
        <taxon>Eukaryota</taxon>
        <taxon>Viridiplantae</taxon>
        <taxon>Streptophyta</taxon>
        <taxon>Embryophyta</taxon>
        <taxon>Tracheophyta</taxon>
        <taxon>Spermatophyta</taxon>
        <taxon>Magnoliopsida</taxon>
        <taxon>Liliopsida</taxon>
        <taxon>Poales</taxon>
        <taxon>Poaceae</taxon>
        <taxon>BOP clade</taxon>
        <taxon>Pooideae</taxon>
        <taxon>Triticodae</taxon>
        <taxon>Triticeae</taxon>
        <taxon>Triticinae</taxon>
        <taxon>Aegilops</taxon>
    </lineage>
</organism>
<reference evidence="1" key="4">
    <citation type="submission" date="2019-03" db="UniProtKB">
        <authorList>
            <consortium name="EnsemblPlants"/>
        </authorList>
    </citation>
    <scope>IDENTIFICATION</scope>
</reference>